<gene>
    <name evidence="1" type="ORF">DPEC_G00350800</name>
</gene>
<evidence type="ECO:0000313" key="2">
    <source>
        <dbReference type="Proteomes" id="UP001157502"/>
    </source>
</evidence>
<reference evidence="1" key="1">
    <citation type="submission" date="2021-05" db="EMBL/GenBank/DDBJ databases">
        <authorList>
            <person name="Pan Q."/>
            <person name="Jouanno E."/>
            <person name="Zahm M."/>
            <person name="Klopp C."/>
            <person name="Cabau C."/>
            <person name="Louis A."/>
            <person name="Berthelot C."/>
            <person name="Parey E."/>
            <person name="Roest Crollius H."/>
            <person name="Montfort J."/>
            <person name="Robinson-Rechavi M."/>
            <person name="Bouchez O."/>
            <person name="Lampietro C."/>
            <person name="Lopez Roques C."/>
            <person name="Donnadieu C."/>
            <person name="Postlethwait J."/>
            <person name="Bobe J."/>
            <person name="Dillon D."/>
            <person name="Chandos A."/>
            <person name="von Hippel F."/>
            <person name="Guiguen Y."/>
        </authorList>
    </citation>
    <scope>NUCLEOTIDE SEQUENCE</scope>
    <source>
        <strain evidence="1">YG-Jan2019</strain>
    </source>
</reference>
<proteinExistence type="predicted"/>
<protein>
    <submittedName>
        <fullName evidence="1">Uncharacterized protein</fullName>
    </submittedName>
</protein>
<dbReference type="EMBL" id="CM055763">
    <property type="protein sequence ID" value="KAJ7985315.1"/>
    <property type="molecule type" value="Genomic_DNA"/>
</dbReference>
<sequence>MLPLLFRATGTTGGYWGPPEGNRNSFFFFLPKGIDHGDSDTSAFAPPQPLTRAPTYEVTEPPPHRSLPH</sequence>
<organism evidence="1 2">
    <name type="scientific">Dallia pectoralis</name>
    <name type="common">Alaska blackfish</name>
    <dbReference type="NCBI Taxonomy" id="75939"/>
    <lineage>
        <taxon>Eukaryota</taxon>
        <taxon>Metazoa</taxon>
        <taxon>Chordata</taxon>
        <taxon>Craniata</taxon>
        <taxon>Vertebrata</taxon>
        <taxon>Euteleostomi</taxon>
        <taxon>Actinopterygii</taxon>
        <taxon>Neopterygii</taxon>
        <taxon>Teleostei</taxon>
        <taxon>Protacanthopterygii</taxon>
        <taxon>Esociformes</taxon>
        <taxon>Umbridae</taxon>
        <taxon>Dallia</taxon>
    </lineage>
</organism>
<evidence type="ECO:0000313" key="1">
    <source>
        <dbReference type="EMBL" id="KAJ7985315.1"/>
    </source>
</evidence>
<name>A0ACC2F1R5_DALPE</name>
<dbReference type="Proteomes" id="UP001157502">
    <property type="component" value="Chromosome 36"/>
</dbReference>
<accession>A0ACC2F1R5</accession>
<keyword evidence="2" id="KW-1185">Reference proteome</keyword>
<comment type="caution">
    <text evidence="1">The sequence shown here is derived from an EMBL/GenBank/DDBJ whole genome shotgun (WGS) entry which is preliminary data.</text>
</comment>